<keyword evidence="2" id="KW-1185">Reference proteome</keyword>
<dbReference type="AlphaFoldDB" id="A0A0N5B1F3"/>
<dbReference type="WBParaSite" id="SMUV_0001111601-mRNA-1">
    <property type="protein sequence ID" value="SMUV_0001111601-mRNA-1"/>
    <property type="gene ID" value="SMUV_0001111601"/>
</dbReference>
<dbReference type="STRING" id="451379.A0A0N5B1F3"/>
<feature type="region of interest" description="Disordered" evidence="1">
    <location>
        <begin position="1"/>
        <end position="23"/>
    </location>
</feature>
<proteinExistence type="predicted"/>
<dbReference type="Proteomes" id="UP000046393">
    <property type="component" value="Unplaced"/>
</dbReference>
<evidence type="ECO:0000313" key="2">
    <source>
        <dbReference type="Proteomes" id="UP000046393"/>
    </source>
</evidence>
<reference evidence="3" key="1">
    <citation type="submission" date="2017-02" db="UniProtKB">
        <authorList>
            <consortium name="WormBaseParasite"/>
        </authorList>
    </citation>
    <scope>IDENTIFICATION</scope>
</reference>
<accession>A0A0N5B1F3</accession>
<protein>
    <submittedName>
        <fullName evidence="3">Histone H4</fullName>
    </submittedName>
</protein>
<evidence type="ECO:0000313" key="3">
    <source>
        <dbReference type="WBParaSite" id="SMUV_0001111601-mRNA-1"/>
    </source>
</evidence>
<name>A0A0N5B1F3_9BILA</name>
<evidence type="ECO:0000256" key="1">
    <source>
        <dbReference type="SAM" id="MobiDB-lite"/>
    </source>
</evidence>
<organism evidence="2 3">
    <name type="scientific">Syphacia muris</name>
    <dbReference type="NCBI Taxonomy" id="451379"/>
    <lineage>
        <taxon>Eukaryota</taxon>
        <taxon>Metazoa</taxon>
        <taxon>Ecdysozoa</taxon>
        <taxon>Nematoda</taxon>
        <taxon>Chromadorea</taxon>
        <taxon>Rhabditida</taxon>
        <taxon>Spirurina</taxon>
        <taxon>Oxyuridomorpha</taxon>
        <taxon>Oxyuroidea</taxon>
        <taxon>Oxyuridae</taxon>
        <taxon>Syphacia</taxon>
    </lineage>
</organism>
<feature type="compositionally biased region" description="Low complexity" evidence="1">
    <location>
        <begin position="1"/>
        <end position="12"/>
    </location>
</feature>
<sequence>MPTTTESSSSGSPAKKNRRKLRRRTAMIMAEEGGYLGAMTYQCLFKGAIEQVMQTHKTDDNAYHALSVS</sequence>